<evidence type="ECO:0000313" key="8">
    <source>
        <dbReference type="Proteomes" id="UP000318370"/>
    </source>
</evidence>
<organism evidence="7 8">
    <name type="scientific">Klebsiella spallanzanii</name>
    <dbReference type="NCBI Taxonomy" id="2587528"/>
    <lineage>
        <taxon>Bacteria</taxon>
        <taxon>Pseudomonadati</taxon>
        <taxon>Pseudomonadota</taxon>
        <taxon>Gammaproteobacteria</taxon>
        <taxon>Enterobacterales</taxon>
        <taxon>Enterobacteriaceae</taxon>
        <taxon>Klebsiella/Raoultella group</taxon>
        <taxon>Klebsiella</taxon>
    </lineage>
</organism>
<accession>A0A564NUQ3</accession>
<dbReference type="Pfam" id="PF00419">
    <property type="entry name" value="Fimbrial"/>
    <property type="match status" value="1"/>
</dbReference>
<dbReference type="GO" id="GO:0043709">
    <property type="term" value="P:cell adhesion involved in single-species biofilm formation"/>
    <property type="evidence" value="ECO:0007669"/>
    <property type="project" value="TreeGrafter"/>
</dbReference>
<comment type="similarity">
    <text evidence="2">Belongs to the fimbrial protein family.</text>
</comment>
<dbReference type="AlphaFoldDB" id="A0A564NUQ3"/>
<dbReference type="GO" id="GO:0009289">
    <property type="term" value="C:pilus"/>
    <property type="evidence" value="ECO:0007669"/>
    <property type="project" value="UniProtKB-SubCell"/>
</dbReference>
<dbReference type="InterPro" id="IPR008966">
    <property type="entry name" value="Adhesion_dom_sf"/>
</dbReference>
<dbReference type="InterPro" id="IPR050263">
    <property type="entry name" value="Bact_Fimbrial_Adh_Pro"/>
</dbReference>
<dbReference type="PANTHER" id="PTHR33420">
    <property type="entry name" value="FIMBRIAL SUBUNIT ELFA-RELATED"/>
    <property type="match status" value="1"/>
</dbReference>
<evidence type="ECO:0000256" key="1">
    <source>
        <dbReference type="ARBA" id="ARBA00004561"/>
    </source>
</evidence>
<gene>
    <name evidence="7" type="primary">fim_3</name>
    <name evidence="7" type="ORF">SB6408_02852</name>
</gene>
<feature type="signal peptide" evidence="5">
    <location>
        <begin position="1"/>
        <end position="21"/>
    </location>
</feature>
<dbReference type="Proteomes" id="UP000318370">
    <property type="component" value="Unassembled WGS sequence"/>
</dbReference>
<protein>
    <submittedName>
        <fullName evidence="7">Fimbrial subunit type 1</fullName>
    </submittedName>
</protein>
<dbReference type="RefSeq" id="WP_142464288.1">
    <property type="nucleotide sequence ID" value="NZ_CABGHF010000066.1"/>
</dbReference>
<dbReference type="PANTHER" id="PTHR33420:SF12">
    <property type="entry name" value="FIMBRIN-LIKE PROTEIN FIMI-RELATED"/>
    <property type="match status" value="1"/>
</dbReference>
<name>A0A564NUQ3_9ENTR</name>
<reference evidence="7 8" key="1">
    <citation type="submission" date="2019-07" db="EMBL/GenBank/DDBJ databases">
        <authorList>
            <person name="Brisse S."/>
            <person name="Rodrigues C."/>
            <person name="Thorpe H."/>
        </authorList>
    </citation>
    <scope>NUCLEOTIDE SEQUENCE [LARGE SCALE GENOMIC DNA]</scope>
    <source>
        <strain evidence="7">SB6408</strain>
    </source>
</reference>
<dbReference type="EMBL" id="CABGHF010000066">
    <property type="protein sequence ID" value="VUT09874.1"/>
    <property type="molecule type" value="Genomic_DNA"/>
</dbReference>
<dbReference type="InterPro" id="IPR036937">
    <property type="entry name" value="Adhesion_dom_fimbrial_sf"/>
</dbReference>
<keyword evidence="4" id="KW-0281">Fimbrium</keyword>
<evidence type="ECO:0000259" key="6">
    <source>
        <dbReference type="Pfam" id="PF00419"/>
    </source>
</evidence>
<dbReference type="Gene3D" id="2.60.40.1090">
    <property type="entry name" value="Fimbrial-type adhesion domain"/>
    <property type="match status" value="1"/>
</dbReference>
<dbReference type="InterPro" id="IPR000259">
    <property type="entry name" value="Adhesion_dom_fimbrial"/>
</dbReference>
<evidence type="ECO:0000256" key="2">
    <source>
        <dbReference type="ARBA" id="ARBA00006671"/>
    </source>
</evidence>
<evidence type="ECO:0000256" key="3">
    <source>
        <dbReference type="ARBA" id="ARBA00022729"/>
    </source>
</evidence>
<feature type="chain" id="PRO_5022148072" evidence="5">
    <location>
        <begin position="22"/>
        <end position="181"/>
    </location>
</feature>
<sequence>MNVKISTFIIASLMTSPLAFAADNSGDGQVHITGNIIESACTVASDSKAIDVQLEDRNNTVFAASGDTSAEKEFKIKLENCNSTSYKNVKVRFEGTTDETGGSTVLANSGNATGVGIQILDNGTPMDFTDHSGWSTTITDLTDNDGNPEIPFTARYYAIKSSGGITAGTVDTTATFYLQYN</sequence>
<feature type="domain" description="Fimbrial-type adhesion" evidence="6">
    <location>
        <begin position="31"/>
        <end position="180"/>
    </location>
</feature>
<evidence type="ECO:0000313" key="7">
    <source>
        <dbReference type="EMBL" id="VUT09874.1"/>
    </source>
</evidence>
<dbReference type="SUPFAM" id="SSF49401">
    <property type="entry name" value="Bacterial adhesins"/>
    <property type="match status" value="1"/>
</dbReference>
<proteinExistence type="inferred from homology"/>
<evidence type="ECO:0000256" key="5">
    <source>
        <dbReference type="SAM" id="SignalP"/>
    </source>
</evidence>
<comment type="subcellular location">
    <subcellularLocation>
        <location evidence="1">Fimbrium</location>
    </subcellularLocation>
</comment>
<evidence type="ECO:0000256" key="4">
    <source>
        <dbReference type="ARBA" id="ARBA00023263"/>
    </source>
</evidence>
<keyword evidence="3 5" id="KW-0732">Signal</keyword>